<dbReference type="EMBL" id="MWIH01000002">
    <property type="protein sequence ID" value="OQO94782.1"/>
    <property type="molecule type" value="Genomic_DNA"/>
</dbReference>
<protein>
    <submittedName>
        <fullName evidence="3">DUF2231 domain-containing protein</fullName>
    </submittedName>
</protein>
<dbReference type="Proteomes" id="UP000192591">
    <property type="component" value="Unassembled WGS sequence"/>
</dbReference>
<keyword evidence="1" id="KW-1133">Transmembrane helix</keyword>
<accession>A0A1V9ACC8</accession>
<evidence type="ECO:0000256" key="1">
    <source>
        <dbReference type="SAM" id="Phobius"/>
    </source>
</evidence>
<dbReference type="OrthoDB" id="9795104at2"/>
<reference evidence="3 4" key="1">
    <citation type="submission" date="2017-02" db="EMBL/GenBank/DDBJ databases">
        <title>Draft genome of Saccharomonospora sp. 154.</title>
        <authorList>
            <person name="Alonso-Carmona G.S."/>
            <person name="De La Haba R."/>
            <person name="Vera-Gargallo B."/>
            <person name="Sandoval-Trujillo A.H."/>
            <person name="Ramirez-Duran N."/>
            <person name="Ventosa A."/>
        </authorList>
    </citation>
    <scope>NUCLEOTIDE SEQUENCE [LARGE SCALE GENOMIC DNA]</scope>
    <source>
        <strain evidence="3 4">LRS4.154</strain>
    </source>
</reference>
<feature type="transmembrane region" description="Helical" evidence="1">
    <location>
        <begin position="78"/>
        <end position="96"/>
    </location>
</feature>
<dbReference type="RefSeq" id="WP_024873823.1">
    <property type="nucleotide sequence ID" value="NZ_AZUM01000001.1"/>
</dbReference>
<dbReference type="STRING" id="1962155.B1813_01450"/>
<organism evidence="3 4">
    <name type="scientific">Saccharomonospora piscinae</name>
    <dbReference type="NCBI Taxonomy" id="687388"/>
    <lineage>
        <taxon>Bacteria</taxon>
        <taxon>Bacillati</taxon>
        <taxon>Actinomycetota</taxon>
        <taxon>Actinomycetes</taxon>
        <taxon>Pseudonocardiales</taxon>
        <taxon>Pseudonocardiaceae</taxon>
        <taxon>Saccharomonospora</taxon>
    </lineage>
</organism>
<evidence type="ECO:0000313" key="4">
    <source>
        <dbReference type="Proteomes" id="UP000192591"/>
    </source>
</evidence>
<keyword evidence="1" id="KW-0812">Transmembrane</keyword>
<dbReference type="InterPro" id="IPR019251">
    <property type="entry name" value="DUF2231_TM"/>
</dbReference>
<proteinExistence type="predicted"/>
<keyword evidence="1" id="KW-0472">Membrane</keyword>
<keyword evidence="4" id="KW-1185">Reference proteome</keyword>
<dbReference type="Pfam" id="PF09990">
    <property type="entry name" value="DUF2231"/>
    <property type="match status" value="1"/>
</dbReference>
<name>A0A1V9ACC8_SACPI</name>
<evidence type="ECO:0000313" key="3">
    <source>
        <dbReference type="EMBL" id="OQO94782.1"/>
    </source>
</evidence>
<feature type="domain" description="DUF2231" evidence="2">
    <location>
        <begin position="46"/>
        <end position="167"/>
    </location>
</feature>
<dbReference type="AlphaFoldDB" id="A0A1V9ACC8"/>
<feature type="transmembrane region" description="Helical" evidence="1">
    <location>
        <begin position="108"/>
        <end position="126"/>
    </location>
</feature>
<gene>
    <name evidence="3" type="ORF">B1813_01450</name>
</gene>
<sequence>MMLDRLLRKSESFDRLDHLTAKAATQLRRALDGRAVDRALRGSWLGHPVHPLAVTVPIGAWVSSAVFDALRKRDAARLCVAVGVVTVPTAVVTGLAEFSRLSPVQRRVGALHYLAIVAAQACYVTSHRCRTRGSHGAGAWWGLAGLAAVSAGGALGGHLSYALGAGVYEWQRGPET</sequence>
<evidence type="ECO:0000259" key="2">
    <source>
        <dbReference type="Pfam" id="PF09990"/>
    </source>
</evidence>
<comment type="caution">
    <text evidence="3">The sequence shown here is derived from an EMBL/GenBank/DDBJ whole genome shotgun (WGS) entry which is preliminary data.</text>
</comment>
<feature type="transmembrane region" description="Helical" evidence="1">
    <location>
        <begin position="138"/>
        <end position="161"/>
    </location>
</feature>